<sequence length="35" mass="3741">MASAEKIYNCVVAVNILDAAQPFGIKGGRMIGKFK</sequence>
<organism evidence="1 2">
    <name type="scientific">Blautia obeum ATCC 29174</name>
    <dbReference type="NCBI Taxonomy" id="411459"/>
    <lineage>
        <taxon>Bacteria</taxon>
        <taxon>Bacillati</taxon>
        <taxon>Bacillota</taxon>
        <taxon>Clostridia</taxon>
        <taxon>Lachnospirales</taxon>
        <taxon>Lachnospiraceae</taxon>
        <taxon>Blautia</taxon>
    </lineage>
</organism>
<accession>A5ZYQ6</accession>
<gene>
    <name evidence="1" type="ORF">RUMOBE_04175</name>
</gene>
<dbReference type="EMBL" id="AAVO02000042">
    <property type="protein sequence ID" value="EDM85255.1"/>
    <property type="molecule type" value="Genomic_DNA"/>
</dbReference>
<reference evidence="1 2" key="1">
    <citation type="submission" date="2007-03" db="EMBL/GenBank/DDBJ databases">
        <authorList>
            <person name="Fulton L."/>
            <person name="Clifton S."/>
            <person name="Fulton B."/>
            <person name="Xu J."/>
            <person name="Minx P."/>
            <person name="Pepin K.H."/>
            <person name="Johnson M."/>
            <person name="Thiruvilangam P."/>
            <person name="Bhonagiri V."/>
            <person name="Nash W.E."/>
            <person name="Mardis E.R."/>
            <person name="Wilson R.K."/>
        </authorList>
    </citation>
    <scope>NUCLEOTIDE SEQUENCE [LARGE SCALE GENOMIC DNA]</scope>
    <source>
        <strain evidence="1 2">ATCC 29174</strain>
    </source>
</reference>
<dbReference type="AlphaFoldDB" id="A5ZYQ6"/>
<reference evidence="1 2" key="2">
    <citation type="submission" date="2007-04" db="EMBL/GenBank/DDBJ databases">
        <title>Draft genome sequence of Ruminococcus obeum (ATCC 29174).</title>
        <authorList>
            <person name="Sudarsanam P."/>
            <person name="Ley R."/>
            <person name="Guruge J."/>
            <person name="Turnbaugh P.J."/>
            <person name="Mahowald M."/>
            <person name="Liep D."/>
            <person name="Gordon J."/>
        </authorList>
    </citation>
    <scope>NUCLEOTIDE SEQUENCE [LARGE SCALE GENOMIC DNA]</scope>
    <source>
        <strain evidence="1 2">ATCC 29174</strain>
    </source>
</reference>
<dbReference type="Proteomes" id="UP000006002">
    <property type="component" value="Unassembled WGS sequence"/>
</dbReference>
<evidence type="ECO:0000313" key="1">
    <source>
        <dbReference type="EMBL" id="EDM85255.1"/>
    </source>
</evidence>
<evidence type="ECO:0000313" key="2">
    <source>
        <dbReference type="Proteomes" id="UP000006002"/>
    </source>
</evidence>
<protein>
    <submittedName>
        <fullName evidence="1">Uncharacterized protein</fullName>
    </submittedName>
</protein>
<comment type="caution">
    <text evidence="1">The sequence shown here is derived from an EMBL/GenBank/DDBJ whole genome shotgun (WGS) entry which is preliminary data.</text>
</comment>
<proteinExistence type="predicted"/>
<name>A5ZYQ6_9FIRM</name>
<dbReference type="HOGENOM" id="CLU_3363605_0_0_9"/>